<comment type="caution">
    <text evidence="1">The sequence shown here is derived from an EMBL/GenBank/DDBJ whole genome shotgun (WGS) entry which is preliminary data.</text>
</comment>
<dbReference type="Proteomes" id="UP000321157">
    <property type="component" value="Unassembled WGS sequence"/>
</dbReference>
<accession>A0A511VFP8</accession>
<evidence type="ECO:0000313" key="2">
    <source>
        <dbReference type="Proteomes" id="UP000321157"/>
    </source>
</evidence>
<name>A0A511VFP8_9BACL</name>
<proteinExistence type="predicted"/>
<organism evidence="1 2">
    <name type="scientific">Aneurinibacillus danicus</name>
    <dbReference type="NCBI Taxonomy" id="267746"/>
    <lineage>
        <taxon>Bacteria</taxon>
        <taxon>Bacillati</taxon>
        <taxon>Bacillota</taxon>
        <taxon>Bacilli</taxon>
        <taxon>Bacillales</taxon>
        <taxon>Paenibacillaceae</taxon>
        <taxon>Aneurinibacillus group</taxon>
        <taxon>Aneurinibacillus</taxon>
    </lineage>
</organism>
<protein>
    <submittedName>
        <fullName evidence="1">Uncharacterized protein</fullName>
    </submittedName>
</protein>
<keyword evidence="2" id="KW-1185">Reference proteome</keyword>
<dbReference type="AlphaFoldDB" id="A0A511VFP8"/>
<sequence>MYFTRIFYSFFFTKQKYLSETEEEQQMYREENPDWVATWDPDWGDRMTELVFIDVGMNQAAFG</sequence>
<evidence type="ECO:0000313" key="1">
    <source>
        <dbReference type="EMBL" id="GEN36788.1"/>
    </source>
</evidence>
<gene>
    <name evidence="1" type="ORF">ADA01nite_42480</name>
</gene>
<reference evidence="1 2" key="1">
    <citation type="submission" date="2019-07" db="EMBL/GenBank/DDBJ databases">
        <title>Whole genome shotgun sequence of Aneurinibacillus danicus NBRC 102444.</title>
        <authorList>
            <person name="Hosoyama A."/>
            <person name="Uohara A."/>
            <person name="Ohji S."/>
            <person name="Ichikawa N."/>
        </authorList>
    </citation>
    <scope>NUCLEOTIDE SEQUENCE [LARGE SCALE GENOMIC DNA]</scope>
    <source>
        <strain evidence="1 2">NBRC 102444</strain>
    </source>
</reference>
<dbReference type="EMBL" id="BJXX01000230">
    <property type="protein sequence ID" value="GEN36788.1"/>
    <property type="molecule type" value="Genomic_DNA"/>
</dbReference>